<dbReference type="InterPro" id="IPR020568">
    <property type="entry name" value="Ribosomal_Su5_D2-typ_SF"/>
</dbReference>
<dbReference type="STRING" id="1890683.A0A427YSY2"/>
<dbReference type="InterPro" id="IPR014721">
    <property type="entry name" value="Ribsml_uS5_D2-typ_fold_subgr"/>
</dbReference>
<dbReference type="Proteomes" id="UP000279259">
    <property type="component" value="Unassembled WGS sequence"/>
</dbReference>
<evidence type="ECO:0000256" key="2">
    <source>
        <dbReference type="ARBA" id="ARBA00022980"/>
    </source>
</evidence>
<dbReference type="GO" id="GO:0003723">
    <property type="term" value="F:RNA binding"/>
    <property type="evidence" value="ECO:0007669"/>
    <property type="project" value="TreeGrafter"/>
</dbReference>
<keyword evidence="2 4" id="KW-0689">Ribosomal protein</keyword>
<accession>A0A427YSY2</accession>
<dbReference type="GO" id="GO:0006412">
    <property type="term" value="P:translation"/>
    <property type="evidence" value="ECO:0007669"/>
    <property type="project" value="InterPro"/>
</dbReference>
<dbReference type="InterPro" id="IPR000754">
    <property type="entry name" value="Ribosomal_uS9"/>
</dbReference>
<dbReference type="PROSITE" id="PS00360">
    <property type="entry name" value="RIBOSOMAL_S9"/>
    <property type="match status" value="1"/>
</dbReference>
<evidence type="ECO:0000313" key="6">
    <source>
        <dbReference type="Proteomes" id="UP000279259"/>
    </source>
</evidence>
<dbReference type="GO" id="GO:0000462">
    <property type="term" value="P:maturation of SSU-rRNA from tricistronic rRNA transcript (SSU-rRNA, 5.8S rRNA, LSU-rRNA)"/>
    <property type="evidence" value="ECO:0007669"/>
    <property type="project" value="TreeGrafter"/>
</dbReference>
<dbReference type="GO" id="GO:0003735">
    <property type="term" value="F:structural constituent of ribosome"/>
    <property type="evidence" value="ECO:0007669"/>
    <property type="project" value="InterPro"/>
</dbReference>
<evidence type="ECO:0000256" key="1">
    <source>
        <dbReference type="ARBA" id="ARBA00005251"/>
    </source>
</evidence>
<protein>
    <submittedName>
        <fullName evidence="5">40S ribosomal protein S16</fullName>
    </submittedName>
</protein>
<dbReference type="InterPro" id="IPR020574">
    <property type="entry name" value="Ribosomal_uS9_CS"/>
</dbReference>
<gene>
    <name evidence="5" type="primary">RPS16</name>
    <name evidence="5" type="ORF">EHS25_006749</name>
</gene>
<dbReference type="Gene3D" id="3.30.230.10">
    <property type="match status" value="1"/>
</dbReference>
<dbReference type="AlphaFoldDB" id="A0A427YSY2"/>
<dbReference type="PANTHER" id="PTHR21569:SF16">
    <property type="entry name" value="RIBOSOMAL PROTEIN S16"/>
    <property type="match status" value="1"/>
</dbReference>
<evidence type="ECO:0000256" key="3">
    <source>
        <dbReference type="ARBA" id="ARBA00023274"/>
    </source>
</evidence>
<dbReference type="EMBL" id="RSCD01000003">
    <property type="protein sequence ID" value="RSH94095.1"/>
    <property type="molecule type" value="Genomic_DNA"/>
</dbReference>
<dbReference type="PANTHER" id="PTHR21569">
    <property type="entry name" value="RIBOSOMAL PROTEIN S9"/>
    <property type="match status" value="1"/>
</dbReference>
<dbReference type="SUPFAM" id="SSF54211">
    <property type="entry name" value="Ribosomal protein S5 domain 2-like"/>
    <property type="match status" value="1"/>
</dbReference>
<comment type="caution">
    <text evidence="5">The sequence shown here is derived from an EMBL/GenBank/DDBJ whole genome shotgun (WGS) entry which is preliminary data.</text>
</comment>
<reference evidence="5 6" key="1">
    <citation type="submission" date="2018-11" db="EMBL/GenBank/DDBJ databases">
        <title>Genome sequence of Saitozyma podzolica DSM 27192.</title>
        <authorList>
            <person name="Aliyu H."/>
            <person name="Gorte O."/>
            <person name="Ochsenreither K."/>
        </authorList>
    </citation>
    <scope>NUCLEOTIDE SEQUENCE [LARGE SCALE GENOMIC DNA]</scope>
    <source>
        <strain evidence="5 6">DSM 27192</strain>
    </source>
</reference>
<evidence type="ECO:0000256" key="4">
    <source>
        <dbReference type="RuleBase" id="RU003815"/>
    </source>
</evidence>
<evidence type="ECO:0000313" key="5">
    <source>
        <dbReference type="EMBL" id="RSH94095.1"/>
    </source>
</evidence>
<dbReference type="Pfam" id="PF00380">
    <property type="entry name" value="Ribosomal_S9"/>
    <property type="match status" value="1"/>
</dbReference>
<dbReference type="GO" id="GO:0022627">
    <property type="term" value="C:cytosolic small ribosomal subunit"/>
    <property type="evidence" value="ECO:0007669"/>
    <property type="project" value="TreeGrafter"/>
</dbReference>
<dbReference type="OrthoDB" id="426865at2759"/>
<keyword evidence="3 4" id="KW-0687">Ribonucleoprotein</keyword>
<proteinExistence type="inferred from homology"/>
<name>A0A427YSY2_9TREE</name>
<organism evidence="5 6">
    <name type="scientific">Saitozyma podzolica</name>
    <dbReference type="NCBI Taxonomy" id="1890683"/>
    <lineage>
        <taxon>Eukaryota</taxon>
        <taxon>Fungi</taxon>
        <taxon>Dikarya</taxon>
        <taxon>Basidiomycota</taxon>
        <taxon>Agaricomycotina</taxon>
        <taxon>Tremellomycetes</taxon>
        <taxon>Tremellales</taxon>
        <taxon>Trimorphomycetaceae</taxon>
        <taxon>Saitozyma</taxon>
    </lineage>
</organism>
<keyword evidence="6" id="KW-1185">Reference proteome</keyword>
<sequence length="282" mass="31723">MLRYKVYEPILVLGPEKLANLDIRLRVKGGGHVSQLYALRQAIAKGVVAFYAKNEDAASALELKKTLIAYDRTLLVADPRRMEPKKFGGRGARARRQKLPVTTTTYPLSYHLETDAKIFPLQECLNADLLPSLTDKHLAIGALVPLELARCGYGVAGGFGVMVIQHSGMYIIMTQKRNDERLSGCDWKRNVPCCRRLRLRPVFTGEKGLLDEETFDPAELKRYRSRCLHAPELFPDPEINSHRSQPRLVVAVSFRLIPSPFAFLIKPLLLIHLHPSSPPFTS</sequence>
<comment type="similarity">
    <text evidence="1 4">Belongs to the universal ribosomal protein uS9 family.</text>
</comment>